<sequence>MTAETMATPSTATAQIAWALRMMEMEVIEAEIEGFTTGALAAKFMHAVDEAELTLSHEAHRDTEYRYTITGDDHLTALVKIDSDTWDTLF</sequence>
<accession>A0A0F3GYH6</accession>
<evidence type="ECO:0000313" key="1">
    <source>
        <dbReference type="EMBL" id="KJU87024.1"/>
    </source>
</evidence>
<keyword evidence="2" id="KW-1185">Reference proteome</keyword>
<organism evidence="1 2">
    <name type="scientific">Candidatus Magnetobacterium bavaricum</name>
    <dbReference type="NCBI Taxonomy" id="29290"/>
    <lineage>
        <taxon>Bacteria</taxon>
        <taxon>Pseudomonadati</taxon>
        <taxon>Nitrospirota</taxon>
        <taxon>Thermodesulfovibrionia</taxon>
        <taxon>Thermodesulfovibrionales</taxon>
        <taxon>Candidatus Magnetobacteriaceae</taxon>
        <taxon>Candidatus Magnetobacterium</taxon>
    </lineage>
</organism>
<protein>
    <submittedName>
        <fullName evidence="1">Uncharacterized protein</fullName>
    </submittedName>
</protein>
<gene>
    <name evidence="1" type="ORF">MBAV_000781</name>
</gene>
<name>A0A0F3GYH6_9BACT</name>
<dbReference type="Proteomes" id="UP000033423">
    <property type="component" value="Unassembled WGS sequence"/>
</dbReference>
<evidence type="ECO:0000313" key="2">
    <source>
        <dbReference type="Proteomes" id="UP000033423"/>
    </source>
</evidence>
<dbReference type="EMBL" id="LACI01000354">
    <property type="protein sequence ID" value="KJU87024.1"/>
    <property type="molecule type" value="Genomic_DNA"/>
</dbReference>
<reference evidence="1 2" key="1">
    <citation type="submission" date="2015-02" db="EMBL/GenBank/DDBJ databases">
        <title>Single-cell genomics of uncultivated deep-branching MTB reveals a conserved set of magnetosome genes.</title>
        <authorList>
            <person name="Kolinko S."/>
            <person name="Richter M."/>
            <person name="Glockner F.O."/>
            <person name="Brachmann A."/>
            <person name="Schuler D."/>
        </authorList>
    </citation>
    <scope>NUCLEOTIDE SEQUENCE [LARGE SCALE GENOMIC DNA]</scope>
    <source>
        <strain evidence="1">TM-1</strain>
    </source>
</reference>
<dbReference type="AlphaFoldDB" id="A0A0F3GYH6"/>
<feature type="non-terminal residue" evidence="1">
    <location>
        <position position="90"/>
    </location>
</feature>
<proteinExistence type="predicted"/>
<comment type="caution">
    <text evidence="1">The sequence shown here is derived from an EMBL/GenBank/DDBJ whole genome shotgun (WGS) entry which is preliminary data.</text>
</comment>